<keyword evidence="2" id="KW-1185">Reference proteome</keyword>
<accession>A0A5C0UE51</accession>
<evidence type="ECO:0008006" key="3">
    <source>
        <dbReference type="Google" id="ProtNLM"/>
    </source>
</evidence>
<sequence>MRLVMQNYKKKLQEYLRLFVRDILRDVIKHGLQGEQHLYIAFSTKHPNVSIPDSFKEKYPKTMTIVLQNEFENLEISNQGFSVNLTFSGIKYDISVPFNALMYITDPSDNFSLEFSPDLKEIPNIDEIDVKGKIIYFDPHLYSKL</sequence>
<protein>
    <recommendedName>
        <fullName evidence="3">Stringent starvation protein B</fullName>
    </recommendedName>
</protein>
<dbReference type="Gene3D" id="2.30.30.220">
    <property type="entry name" value="SspB-like"/>
    <property type="match status" value="1"/>
</dbReference>
<evidence type="ECO:0000313" key="1">
    <source>
        <dbReference type="EMBL" id="QEK37961.1"/>
    </source>
</evidence>
<dbReference type="Proteomes" id="UP000325155">
    <property type="component" value="Chromosome"/>
</dbReference>
<dbReference type="OrthoDB" id="9800412at2"/>
<dbReference type="Pfam" id="PF04386">
    <property type="entry name" value="SspB"/>
    <property type="match status" value="1"/>
</dbReference>
<name>A0A5C0UE51_9PROT</name>
<reference evidence="1 2" key="1">
    <citation type="submission" date="2019-08" db="EMBL/GenBank/DDBJ databases">
        <title>Highly reduced genomes of protist endosymbionts show evolutionary convergence.</title>
        <authorList>
            <person name="George E."/>
            <person name="Husnik F."/>
            <person name="Tashyreva D."/>
            <person name="Prokopchuk G."/>
            <person name="Horak A."/>
            <person name="Kwong W.K."/>
            <person name="Lukes J."/>
            <person name="Keeling P.J."/>
        </authorList>
    </citation>
    <scope>NUCLEOTIDE SEQUENCE [LARGE SCALE GENOMIC DNA]</scope>
    <source>
        <strain evidence="1">1605</strain>
    </source>
</reference>
<dbReference type="InterPro" id="IPR036760">
    <property type="entry name" value="SspB-like_sf"/>
</dbReference>
<dbReference type="SUPFAM" id="SSF101738">
    <property type="entry name" value="SspB-like"/>
    <property type="match status" value="1"/>
</dbReference>
<proteinExistence type="predicted"/>
<gene>
    <name evidence="1" type="ORF">FZC35_01010</name>
</gene>
<dbReference type="InterPro" id="IPR007481">
    <property type="entry name" value="SspB"/>
</dbReference>
<organism evidence="1 2">
    <name type="scientific">Candidatus Cytomitobacter indipagum</name>
    <dbReference type="NCBI Taxonomy" id="2601575"/>
    <lineage>
        <taxon>Bacteria</taxon>
        <taxon>Pseudomonadati</taxon>
        <taxon>Pseudomonadota</taxon>
        <taxon>Alphaproteobacteria</taxon>
        <taxon>Holosporales</taxon>
        <taxon>Holosporaceae</taxon>
        <taxon>Candidatus Cytomitobacter</taxon>
    </lineage>
</organism>
<dbReference type="KEGG" id="cip:FZC35_01010"/>
<evidence type="ECO:0000313" key="2">
    <source>
        <dbReference type="Proteomes" id="UP000325155"/>
    </source>
</evidence>
<dbReference type="EMBL" id="CP043315">
    <property type="protein sequence ID" value="QEK37961.1"/>
    <property type="molecule type" value="Genomic_DNA"/>
</dbReference>
<dbReference type="AlphaFoldDB" id="A0A5C0UE51"/>